<protein>
    <submittedName>
        <fullName evidence="1">Uncharacterized protein</fullName>
    </submittedName>
</protein>
<dbReference type="Proteomes" id="UP000284250">
    <property type="component" value="Unassembled WGS sequence"/>
</dbReference>
<sequence>MKSMLDKKLDKISDIWNHYIWEYKFCNSKIKFTPDVKSNYFGDILNYFSDTSNLIYGTKETKNFTSNIEISISFLQAIYIQQDFIEELLYIFKCNINKGDLKKDKNYSINREIRNELIGHPIRKIDINGTRQLLSSTIFSNSTNAHQISYIKYQLANNYKFEEINHRREDILNRHLVFTEKYFDIIISRLKNILFLFKKQLQNIELTLSTAPFENILKTVSNSFEYFYRTDYLYKPETLLRIHTLKDSNERYNSAIKKFYIELRKSLADTKDSIDDLINDTDRHSIEAEKSKVVIPKIIIIEGDGKYKDNNLPISYDYEIGKLSEKDSIGKFRIFSSFLKTKCKENKLVISEIENMEKNFDDDLEYYCSLHLIEEELSKRVKQ</sequence>
<reference evidence="1 2" key="1">
    <citation type="submission" date="2018-09" db="EMBL/GenBank/DDBJ databases">
        <authorList>
            <person name="Zeman M."/>
            <person name="Pardy F."/>
        </authorList>
    </citation>
    <scope>NUCLEOTIDE SEQUENCE [LARGE SCALE GENOMIC DNA]</scope>
    <source>
        <strain evidence="1 2">CCM 8852</strain>
    </source>
</reference>
<dbReference type="AlphaFoldDB" id="A0A418QXA6"/>
<keyword evidence="2" id="KW-1185">Reference proteome</keyword>
<evidence type="ECO:0000313" key="2">
    <source>
        <dbReference type="Proteomes" id="UP000284250"/>
    </source>
</evidence>
<dbReference type="OrthoDB" id="1350548at2"/>
<dbReference type="EMBL" id="QYCN01000015">
    <property type="protein sequence ID" value="RIY09782.1"/>
    <property type="molecule type" value="Genomic_DNA"/>
</dbReference>
<dbReference type="RefSeq" id="WP_119655926.1">
    <property type="nucleotide sequence ID" value="NZ_JBHUOI010000010.1"/>
</dbReference>
<reference evidence="1 2" key="2">
    <citation type="submission" date="2019-01" db="EMBL/GenBank/DDBJ databases">
        <title>Hymenobacter humicola sp. nov., isolated from soils in Antarctica.</title>
        <authorList>
            <person name="Sedlacek I."/>
            <person name="Holochova P."/>
            <person name="Kralova S."/>
            <person name="Pantucek R."/>
            <person name="Stankova E."/>
            <person name="Vrbovska V."/>
            <person name="Kristofova L."/>
            <person name="Svec P."/>
            <person name="Busse H.-J."/>
        </authorList>
    </citation>
    <scope>NUCLEOTIDE SEQUENCE [LARGE SCALE GENOMIC DNA]</scope>
    <source>
        <strain evidence="1 2">CCM 8852</strain>
    </source>
</reference>
<organism evidence="1 2">
    <name type="scientific">Hymenobacter rubripertinctus</name>
    <dbReference type="NCBI Taxonomy" id="2029981"/>
    <lineage>
        <taxon>Bacteria</taxon>
        <taxon>Pseudomonadati</taxon>
        <taxon>Bacteroidota</taxon>
        <taxon>Cytophagia</taxon>
        <taxon>Cytophagales</taxon>
        <taxon>Hymenobacteraceae</taxon>
        <taxon>Hymenobacter</taxon>
    </lineage>
</organism>
<name>A0A418QXA6_9BACT</name>
<gene>
    <name evidence="1" type="ORF">D0T11_11450</name>
</gene>
<comment type="caution">
    <text evidence="1">The sequence shown here is derived from an EMBL/GenBank/DDBJ whole genome shotgun (WGS) entry which is preliminary data.</text>
</comment>
<proteinExistence type="predicted"/>
<evidence type="ECO:0000313" key="1">
    <source>
        <dbReference type="EMBL" id="RIY09782.1"/>
    </source>
</evidence>
<accession>A0A418QXA6</accession>